<feature type="region of interest" description="Disordered" evidence="1">
    <location>
        <begin position="155"/>
        <end position="195"/>
    </location>
</feature>
<comment type="caution">
    <text evidence="2">The sequence shown here is derived from an EMBL/GenBank/DDBJ whole genome shotgun (WGS) entry which is preliminary data.</text>
</comment>
<proteinExistence type="predicted"/>
<evidence type="ECO:0000313" key="2">
    <source>
        <dbReference type="EMBL" id="KAG0470667.1"/>
    </source>
</evidence>
<keyword evidence="3" id="KW-1185">Reference proteome</keyword>
<dbReference type="EMBL" id="JADCNL010000008">
    <property type="protein sequence ID" value="KAG0470667.1"/>
    <property type="molecule type" value="Genomic_DNA"/>
</dbReference>
<feature type="compositionally biased region" description="Basic and acidic residues" evidence="1">
    <location>
        <begin position="161"/>
        <end position="173"/>
    </location>
</feature>
<gene>
    <name evidence="2" type="ORF">HPP92_017367</name>
</gene>
<reference evidence="2 3" key="1">
    <citation type="journal article" date="2020" name="Nat. Food">
        <title>A phased Vanilla planifolia genome enables genetic improvement of flavour and production.</title>
        <authorList>
            <person name="Hasing T."/>
            <person name="Tang H."/>
            <person name="Brym M."/>
            <person name="Khazi F."/>
            <person name="Huang T."/>
            <person name="Chambers A.H."/>
        </authorList>
    </citation>
    <scope>NUCLEOTIDE SEQUENCE [LARGE SCALE GENOMIC DNA]</scope>
    <source>
        <tissue evidence="2">Leaf</tissue>
    </source>
</reference>
<name>A0A835QN05_VANPL</name>
<dbReference type="Proteomes" id="UP000636800">
    <property type="component" value="Unassembled WGS sequence"/>
</dbReference>
<evidence type="ECO:0000256" key="1">
    <source>
        <dbReference type="SAM" id="MobiDB-lite"/>
    </source>
</evidence>
<protein>
    <submittedName>
        <fullName evidence="2">Uncharacterized protein</fullName>
    </submittedName>
</protein>
<dbReference type="AlphaFoldDB" id="A0A835QN05"/>
<evidence type="ECO:0000313" key="3">
    <source>
        <dbReference type="Proteomes" id="UP000636800"/>
    </source>
</evidence>
<sequence length="195" mass="20821">MGQLPAGCNEIFATEELRAAHLLHLPVVVVHQHVSGPRPAGSGKDARCEDGRHPARALRGVPSRAVDEDDVPRNVVEVVGEVVDAEAAVGEEEVLDRTALAGDLSPRCGKEVAELADLRGVGHVVALEARVLLLEVRDVVLVLVHEDGAPAVVERAPQEALRSKSEDEKVAGERRRRTPATARRSASVMCPLTVD</sequence>
<organism evidence="2 3">
    <name type="scientific">Vanilla planifolia</name>
    <name type="common">Vanilla</name>
    <dbReference type="NCBI Taxonomy" id="51239"/>
    <lineage>
        <taxon>Eukaryota</taxon>
        <taxon>Viridiplantae</taxon>
        <taxon>Streptophyta</taxon>
        <taxon>Embryophyta</taxon>
        <taxon>Tracheophyta</taxon>
        <taxon>Spermatophyta</taxon>
        <taxon>Magnoliopsida</taxon>
        <taxon>Liliopsida</taxon>
        <taxon>Asparagales</taxon>
        <taxon>Orchidaceae</taxon>
        <taxon>Vanilloideae</taxon>
        <taxon>Vanilleae</taxon>
        <taxon>Vanilla</taxon>
    </lineage>
</organism>
<accession>A0A835QN05</accession>